<sequence length="82" mass="9892">MLYHKALKWSNRLSLVFFRMTIANNIKTTIPQTKRAKEYLEFVEERFRSTDKSLAGILMAQPTTIKFDRSRRMQEHIYHQDD</sequence>
<keyword evidence="2" id="KW-1185">Reference proteome</keyword>
<name>A0ACC1C923_9ROSI</name>
<evidence type="ECO:0000313" key="1">
    <source>
        <dbReference type="EMBL" id="KAJ0112220.1"/>
    </source>
</evidence>
<gene>
    <name evidence="1" type="ORF">Patl1_00343</name>
</gene>
<dbReference type="Proteomes" id="UP001164250">
    <property type="component" value="Chromosome 1"/>
</dbReference>
<proteinExistence type="predicted"/>
<dbReference type="EMBL" id="CM047897">
    <property type="protein sequence ID" value="KAJ0112220.1"/>
    <property type="molecule type" value="Genomic_DNA"/>
</dbReference>
<reference evidence="2" key="1">
    <citation type="journal article" date="2023" name="G3 (Bethesda)">
        <title>Genome assembly and association tests identify interacting loci associated with vigor, precocity, and sex in interspecific pistachio rootstocks.</title>
        <authorList>
            <person name="Palmer W."/>
            <person name="Jacygrad E."/>
            <person name="Sagayaradj S."/>
            <person name="Cavanaugh K."/>
            <person name="Han R."/>
            <person name="Bertier L."/>
            <person name="Beede B."/>
            <person name="Kafkas S."/>
            <person name="Golino D."/>
            <person name="Preece J."/>
            <person name="Michelmore R."/>
        </authorList>
    </citation>
    <scope>NUCLEOTIDE SEQUENCE [LARGE SCALE GENOMIC DNA]</scope>
</reference>
<comment type="caution">
    <text evidence="1">The sequence shown here is derived from an EMBL/GenBank/DDBJ whole genome shotgun (WGS) entry which is preliminary data.</text>
</comment>
<protein>
    <submittedName>
        <fullName evidence="1">Uncharacterized protein</fullName>
    </submittedName>
</protein>
<accession>A0ACC1C923</accession>
<evidence type="ECO:0000313" key="2">
    <source>
        <dbReference type="Proteomes" id="UP001164250"/>
    </source>
</evidence>
<organism evidence="1 2">
    <name type="scientific">Pistacia atlantica</name>
    <dbReference type="NCBI Taxonomy" id="434234"/>
    <lineage>
        <taxon>Eukaryota</taxon>
        <taxon>Viridiplantae</taxon>
        <taxon>Streptophyta</taxon>
        <taxon>Embryophyta</taxon>
        <taxon>Tracheophyta</taxon>
        <taxon>Spermatophyta</taxon>
        <taxon>Magnoliopsida</taxon>
        <taxon>eudicotyledons</taxon>
        <taxon>Gunneridae</taxon>
        <taxon>Pentapetalae</taxon>
        <taxon>rosids</taxon>
        <taxon>malvids</taxon>
        <taxon>Sapindales</taxon>
        <taxon>Anacardiaceae</taxon>
        <taxon>Pistacia</taxon>
    </lineage>
</organism>